<dbReference type="GO" id="GO:0003677">
    <property type="term" value="F:DNA binding"/>
    <property type="evidence" value="ECO:0007669"/>
    <property type="project" value="InterPro"/>
</dbReference>
<evidence type="ECO:0000259" key="1">
    <source>
        <dbReference type="Pfam" id="PF01609"/>
    </source>
</evidence>
<dbReference type="InterPro" id="IPR002559">
    <property type="entry name" value="Transposase_11"/>
</dbReference>
<dbReference type="Pfam" id="PF01609">
    <property type="entry name" value="DDE_Tnp_1"/>
    <property type="match status" value="1"/>
</dbReference>
<feature type="domain" description="Transposase IS4-like" evidence="1">
    <location>
        <begin position="144"/>
        <end position="306"/>
    </location>
</feature>
<reference evidence="2" key="1">
    <citation type="submission" date="2022-10" db="EMBL/GenBank/DDBJ databases">
        <authorList>
            <person name="Yu W.X."/>
        </authorList>
    </citation>
    <scope>NUCLEOTIDE SEQUENCE</scope>
    <source>
        <strain evidence="2">AAT</strain>
    </source>
</reference>
<organism evidence="2 3">
    <name type="scientific">Plebeiibacterium sediminum</name>
    <dbReference type="NCBI Taxonomy" id="2992112"/>
    <lineage>
        <taxon>Bacteria</taxon>
        <taxon>Pseudomonadati</taxon>
        <taxon>Bacteroidota</taxon>
        <taxon>Bacteroidia</taxon>
        <taxon>Marinilabiliales</taxon>
        <taxon>Marinilabiliaceae</taxon>
        <taxon>Plebeiibacterium</taxon>
    </lineage>
</organism>
<dbReference type="RefSeq" id="WP_301193308.1">
    <property type="nucleotide sequence ID" value="NZ_JAPDPJ010000209.1"/>
</dbReference>
<dbReference type="Proteomes" id="UP001209229">
    <property type="component" value="Unassembled WGS sequence"/>
</dbReference>
<keyword evidence="3" id="KW-1185">Reference proteome</keyword>
<comment type="caution">
    <text evidence="2">The sequence shown here is derived from an EMBL/GenBank/DDBJ whole genome shotgun (WGS) entry which is preliminary data.</text>
</comment>
<dbReference type="Gene3D" id="3.90.350.10">
    <property type="entry name" value="Transposase Inhibitor Protein From Tn5, Chain A, domain 1"/>
    <property type="match status" value="1"/>
</dbReference>
<gene>
    <name evidence="2" type="ORF">OM075_25115</name>
</gene>
<dbReference type="InterPro" id="IPR047658">
    <property type="entry name" value="IS4-like_transpos"/>
</dbReference>
<sequence length="365" mass="42703">MHPNTKVDSKNTQLFELFKTTTSWHKARIKCLVIIINSMIKFQTVSYVKLAQGFNPNVEHESSLRRVQRFFAEFSFDPLIFTRLIYSLLPDEPPYMLSMDRTNWKFGKTDINILMLSVCYKGVAIPLIWKLLPKRGNSNAKERKEVLDTYIRFFGTKDIKAFMADREFIGEEWFEDLIRQKIPFYIRIRNNMMVHRHGKPPIKAFWLFNNIKTGSYKHCDKLYYLGKNLVYLSGAKSFNKATGKVEFTIIASFNQHDQALINYKERWQIETMFRAMKSSGFNLEDTHLTDLERIAKLLAVVAIAFVWAYLAGIDKHVNIKAIKVKKHGRRAYSFFKYGLIRIANALINPINNSDLDECYKLLSCT</sequence>
<dbReference type="GO" id="GO:0004803">
    <property type="term" value="F:transposase activity"/>
    <property type="evidence" value="ECO:0007669"/>
    <property type="project" value="InterPro"/>
</dbReference>
<dbReference type="GO" id="GO:0006313">
    <property type="term" value="P:DNA transposition"/>
    <property type="evidence" value="ECO:0007669"/>
    <property type="project" value="InterPro"/>
</dbReference>
<protein>
    <submittedName>
        <fullName evidence="2">IS4 family transposase</fullName>
    </submittedName>
</protein>
<dbReference type="SUPFAM" id="SSF53098">
    <property type="entry name" value="Ribonuclease H-like"/>
    <property type="match status" value="1"/>
</dbReference>
<accession>A0AAE3M9K0</accession>
<dbReference type="AlphaFoldDB" id="A0AAE3M9K0"/>
<dbReference type="InterPro" id="IPR012337">
    <property type="entry name" value="RNaseH-like_sf"/>
</dbReference>
<evidence type="ECO:0000313" key="2">
    <source>
        <dbReference type="EMBL" id="MCW3789764.1"/>
    </source>
</evidence>
<dbReference type="EMBL" id="JAPDPJ010000209">
    <property type="protein sequence ID" value="MCW3789764.1"/>
    <property type="molecule type" value="Genomic_DNA"/>
</dbReference>
<proteinExistence type="predicted"/>
<dbReference type="NCBIfam" id="NF033591">
    <property type="entry name" value="transpos_IS4_2"/>
    <property type="match status" value="1"/>
</dbReference>
<evidence type="ECO:0000313" key="3">
    <source>
        <dbReference type="Proteomes" id="UP001209229"/>
    </source>
</evidence>
<name>A0AAE3M9K0_9BACT</name>